<evidence type="ECO:0000313" key="7">
    <source>
        <dbReference type="EMBL" id="RUR30256.1"/>
    </source>
</evidence>
<keyword evidence="3" id="KW-0233">DNA recombination</keyword>
<evidence type="ECO:0000256" key="4">
    <source>
        <dbReference type="PIRSR" id="PIRSR606118-50"/>
    </source>
</evidence>
<evidence type="ECO:0000256" key="5">
    <source>
        <dbReference type="PROSITE-ProRule" id="PRU10137"/>
    </source>
</evidence>
<dbReference type="SMART" id="SM00857">
    <property type="entry name" value="Resolvase"/>
    <property type="match status" value="1"/>
</dbReference>
<dbReference type="FunFam" id="3.40.50.1390:FF:000010">
    <property type="entry name" value="Recombinase resolvase family"/>
    <property type="match status" value="1"/>
</dbReference>
<dbReference type="RefSeq" id="WP_126947808.1">
    <property type="nucleotide sequence ID" value="NZ_RZHG01000019.1"/>
</dbReference>
<dbReference type="InterPro" id="IPR050639">
    <property type="entry name" value="SSR_resolvase"/>
</dbReference>
<dbReference type="GO" id="GO:0003677">
    <property type="term" value="F:DNA binding"/>
    <property type="evidence" value="ECO:0007669"/>
    <property type="project" value="UniProtKB-KW"/>
</dbReference>
<dbReference type="GO" id="GO:0015074">
    <property type="term" value="P:DNA integration"/>
    <property type="evidence" value="ECO:0007669"/>
    <property type="project" value="UniProtKB-KW"/>
</dbReference>
<dbReference type="GO" id="GO:0000150">
    <property type="term" value="F:DNA strand exchange activity"/>
    <property type="evidence" value="ECO:0007669"/>
    <property type="project" value="InterPro"/>
</dbReference>
<accession>A0A3S0YHI4</accession>
<dbReference type="Proteomes" id="UP000287336">
    <property type="component" value="Unassembled WGS sequence"/>
</dbReference>
<dbReference type="EMBL" id="RZHG01000019">
    <property type="protein sequence ID" value="RUR30256.1"/>
    <property type="molecule type" value="Genomic_DNA"/>
</dbReference>
<keyword evidence="8" id="KW-1185">Reference proteome</keyword>
<dbReference type="PROSITE" id="PS00398">
    <property type="entry name" value="RECOMBINASES_2"/>
    <property type="match status" value="1"/>
</dbReference>
<dbReference type="PANTHER" id="PTHR30461">
    <property type="entry name" value="DNA-INVERTASE FROM LAMBDOID PROPHAGE"/>
    <property type="match status" value="1"/>
</dbReference>
<organism evidence="7 8">
    <name type="scientific">Vreelandella andesensis</name>
    <dbReference type="NCBI Taxonomy" id="447567"/>
    <lineage>
        <taxon>Bacteria</taxon>
        <taxon>Pseudomonadati</taxon>
        <taxon>Pseudomonadota</taxon>
        <taxon>Gammaproteobacteria</taxon>
        <taxon>Oceanospirillales</taxon>
        <taxon>Halomonadaceae</taxon>
        <taxon>Vreelandella</taxon>
    </lineage>
</organism>
<dbReference type="InterPro" id="IPR006119">
    <property type="entry name" value="Resolv_N"/>
</dbReference>
<feature type="domain" description="Resolvase/invertase-type recombinase catalytic" evidence="6">
    <location>
        <begin position="3"/>
        <end position="156"/>
    </location>
</feature>
<dbReference type="PANTHER" id="PTHR30461:SF25">
    <property type="entry name" value="RESOLVASE-RELATED"/>
    <property type="match status" value="1"/>
</dbReference>
<keyword evidence="2" id="KW-0238">DNA-binding</keyword>
<keyword evidence="1" id="KW-0229">DNA integration</keyword>
<gene>
    <name evidence="7" type="ORF">ELY33_10610</name>
</gene>
<sequence length="211" mass="23549">MTIVRAYLRASTTDQDANRAKRQLQDFAEQHGFAIATYYSENASGSTLERPELMRLLSEAGAGDILLVEQIDRLARLNQDDWQQLKQLINAKGLKIVSPELPTSHALLNESQGFTSAVMQAVNGMLLDLLAATARKDYEDRRRRQVQGIEKAKQLGKFKGRQEDTKKQNAVKAMLKSGHSYNEIIESVSCSRALVAKVSKKIKEDQNSVAT</sequence>
<comment type="caution">
    <text evidence="7">The sequence shown here is derived from an EMBL/GenBank/DDBJ whole genome shotgun (WGS) entry which is preliminary data.</text>
</comment>
<name>A0A3S0YHI4_9GAMM</name>
<dbReference type="InterPro" id="IPR036162">
    <property type="entry name" value="Resolvase-like_N_sf"/>
</dbReference>
<dbReference type="OrthoDB" id="9786476at2"/>
<proteinExistence type="predicted"/>
<evidence type="ECO:0000256" key="1">
    <source>
        <dbReference type="ARBA" id="ARBA00022908"/>
    </source>
</evidence>
<dbReference type="Gene3D" id="3.40.50.1390">
    <property type="entry name" value="Resolvase, N-terminal catalytic domain"/>
    <property type="match status" value="1"/>
</dbReference>
<evidence type="ECO:0000256" key="2">
    <source>
        <dbReference type="ARBA" id="ARBA00023125"/>
    </source>
</evidence>
<dbReference type="SUPFAM" id="SSF53041">
    <property type="entry name" value="Resolvase-like"/>
    <property type="match status" value="1"/>
</dbReference>
<reference evidence="7 8" key="1">
    <citation type="submission" date="2018-12" db="EMBL/GenBank/DDBJ databases">
        <title>three novel Halomonas strain isolated from plants.</title>
        <authorList>
            <person name="Sun C."/>
        </authorList>
    </citation>
    <scope>NUCLEOTIDE SEQUENCE [LARGE SCALE GENOMIC DNA]</scope>
    <source>
        <strain evidence="7 8">DSM 19434</strain>
    </source>
</reference>
<dbReference type="CDD" id="cd03767">
    <property type="entry name" value="SR_Res_par"/>
    <property type="match status" value="1"/>
</dbReference>
<dbReference type="Pfam" id="PF00239">
    <property type="entry name" value="Resolvase"/>
    <property type="match status" value="1"/>
</dbReference>
<dbReference type="AlphaFoldDB" id="A0A3S0YHI4"/>
<dbReference type="PROSITE" id="PS00397">
    <property type="entry name" value="RECOMBINASES_1"/>
    <property type="match status" value="1"/>
</dbReference>
<protein>
    <submittedName>
        <fullName evidence="7">Resolvase</fullName>
    </submittedName>
</protein>
<evidence type="ECO:0000256" key="3">
    <source>
        <dbReference type="ARBA" id="ARBA00023172"/>
    </source>
</evidence>
<evidence type="ECO:0000313" key="8">
    <source>
        <dbReference type="Proteomes" id="UP000287336"/>
    </source>
</evidence>
<dbReference type="InterPro" id="IPR006118">
    <property type="entry name" value="Recombinase_CS"/>
</dbReference>
<evidence type="ECO:0000259" key="6">
    <source>
        <dbReference type="PROSITE" id="PS51736"/>
    </source>
</evidence>
<feature type="active site" description="O-(5'-phospho-DNA)-serine intermediate" evidence="4 5">
    <location>
        <position position="11"/>
    </location>
</feature>
<dbReference type="PROSITE" id="PS51736">
    <property type="entry name" value="RECOMBINASES_3"/>
    <property type="match status" value="1"/>
</dbReference>